<dbReference type="RefSeq" id="WP_326024095.1">
    <property type="nucleotide sequence ID" value="NZ_JAOZYC010000210.1"/>
</dbReference>
<keyword evidence="4" id="KW-0597">Phosphoprotein</keyword>
<dbReference type="SMART" id="SM00387">
    <property type="entry name" value="HATPase_c"/>
    <property type="match status" value="1"/>
</dbReference>
<evidence type="ECO:0000256" key="4">
    <source>
        <dbReference type="ARBA" id="ARBA00022553"/>
    </source>
</evidence>
<dbReference type="NCBIfam" id="TIGR00229">
    <property type="entry name" value="sensory_box"/>
    <property type="match status" value="1"/>
</dbReference>
<protein>
    <recommendedName>
        <fullName evidence="3">histidine kinase</fullName>
        <ecNumber evidence="3">2.7.13.3</ecNumber>
    </recommendedName>
</protein>
<keyword evidence="5" id="KW-0808">Transferase</keyword>
<evidence type="ECO:0000259" key="8">
    <source>
        <dbReference type="PROSITE" id="PS50109"/>
    </source>
</evidence>
<keyword evidence="6 11" id="KW-0418">Kinase</keyword>
<dbReference type="Gene3D" id="1.10.287.130">
    <property type="match status" value="1"/>
</dbReference>
<proteinExistence type="predicted"/>
<name>A0ABU6FJL1_9ACTN</name>
<dbReference type="SUPFAM" id="SSF55785">
    <property type="entry name" value="PYP-like sensor domain (PAS domain)"/>
    <property type="match status" value="1"/>
</dbReference>
<comment type="caution">
    <text evidence="11">The sequence shown here is derived from an EMBL/GenBank/DDBJ whole genome shotgun (WGS) entry which is preliminary data.</text>
</comment>
<dbReference type="Gene3D" id="3.30.565.10">
    <property type="entry name" value="Histidine kinase-like ATPase, C-terminal domain"/>
    <property type="match status" value="1"/>
</dbReference>
<feature type="domain" description="PAS" evidence="9">
    <location>
        <begin position="18"/>
        <end position="58"/>
    </location>
</feature>
<accession>A0ABU6FJL1</accession>
<dbReference type="SMART" id="SM00388">
    <property type="entry name" value="HisKA"/>
    <property type="match status" value="1"/>
</dbReference>
<dbReference type="SMART" id="SM00091">
    <property type="entry name" value="PAS"/>
    <property type="match status" value="1"/>
</dbReference>
<dbReference type="SUPFAM" id="SSF55874">
    <property type="entry name" value="ATPase domain of HSP90 chaperone/DNA topoisomerase II/histidine kinase"/>
    <property type="match status" value="1"/>
</dbReference>
<comment type="subcellular location">
    <subcellularLocation>
        <location evidence="2">Cell membrane</location>
    </subcellularLocation>
</comment>
<evidence type="ECO:0000256" key="1">
    <source>
        <dbReference type="ARBA" id="ARBA00000085"/>
    </source>
</evidence>
<keyword evidence="7" id="KW-0902">Two-component regulatory system</keyword>
<evidence type="ECO:0000313" key="12">
    <source>
        <dbReference type="Proteomes" id="UP001354931"/>
    </source>
</evidence>
<keyword evidence="12" id="KW-1185">Reference proteome</keyword>
<dbReference type="PANTHER" id="PTHR43047">
    <property type="entry name" value="TWO-COMPONENT HISTIDINE PROTEIN KINASE"/>
    <property type="match status" value="1"/>
</dbReference>
<dbReference type="PRINTS" id="PR00344">
    <property type="entry name" value="BCTRLSENSOR"/>
</dbReference>
<dbReference type="PROSITE" id="PS50112">
    <property type="entry name" value="PAS"/>
    <property type="match status" value="1"/>
</dbReference>
<evidence type="ECO:0000256" key="5">
    <source>
        <dbReference type="ARBA" id="ARBA00022679"/>
    </source>
</evidence>
<dbReference type="InterPro" id="IPR000700">
    <property type="entry name" value="PAS-assoc_C"/>
</dbReference>
<dbReference type="InterPro" id="IPR003594">
    <property type="entry name" value="HATPase_dom"/>
</dbReference>
<dbReference type="InterPro" id="IPR036890">
    <property type="entry name" value="HATPase_C_sf"/>
</dbReference>
<evidence type="ECO:0000256" key="6">
    <source>
        <dbReference type="ARBA" id="ARBA00022777"/>
    </source>
</evidence>
<evidence type="ECO:0000256" key="7">
    <source>
        <dbReference type="ARBA" id="ARBA00023012"/>
    </source>
</evidence>
<organism evidence="11 12">
    <name type="scientific">Streptomyces endophyticus</name>
    <dbReference type="NCBI Taxonomy" id="714166"/>
    <lineage>
        <taxon>Bacteria</taxon>
        <taxon>Bacillati</taxon>
        <taxon>Actinomycetota</taxon>
        <taxon>Actinomycetes</taxon>
        <taxon>Kitasatosporales</taxon>
        <taxon>Streptomycetaceae</taxon>
        <taxon>Streptomyces</taxon>
    </lineage>
</organism>
<dbReference type="Pfam" id="PF02518">
    <property type="entry name" value="HATPase_c"/>
    <property type="match status" value="1"/>
</dbReference>
<dbReference type="CDD" id="cd00082">
    <property type="entry name" value="HisKA"/>
    <property type="match status" value="1"/>
</dbReference>
<dbReference type="InterPro" id="IPR003661">
    <property type="entry name" value="HisK_dim/P_dom"/>
</dbReference>
<evidence type="ECO:0000256" key="3">
    <source>
        <dbReference type="ARBA" id="ARBA00012438"/>
    </source>
</evidence>
<gene>
    <name evidence="11" type="ORF">OKJ99_42900</name>
</gene>
<evidence type="ECO:0000313" key="11">
    <source>
        <dbReference type="EMBL" id="MEB8344244.1"/>
    </source>
</evidence>
<feature type="domain" description="PAC" evidence="10">
    <location>
        <begin position="69"/>
        <end position="119"/>
    </location>
</feature>
<evidence type="ECO:0000259" key="9">
    <source>
        <dbReference type="PROSITE" id="PS50112"/>
    </source>
</evidence>
<dbReference type="Pfam" id="PF00989">
    <property type="entry name" value="PAS"/>
    <property type="match status" value="1"/>
</dbReference>
<dbReference type="InterPro" id="IPR036097">
    <property type="entry name" value="HisK_dim/P_sf"/>
</dbReference>
<reference evidence="11 12" key="1">
    <citation type="submission" date="2022-10" db="EMBL/GenBank/DDBJ databases">
        <authorList>
            <person name="Xie J."/>
            <person name="Shen N."/>
        </authorList>
    </citation>
    <scope>NUCLEOTIDE SEQUENCE [LARGE SCALE GENOMIC DNA]</scope>
    <source>
        <strain evidence="11 12">YIM65594</strain>
    </source>
</reference>
<dbReference type="Gene3D" id="3.30.450.20">
    <property type="entry name" value="PAS domain"/>
    <property type="match status" value="2"/>
</dbReference>
<dbReference type="InterPro" id="IPR035965">
    <property type="entry name" value="PAS-like_dom_sf"/>
</dbReference>
<dbReference type="PROSITE" id="PS50113">
    <property type="entry name" value="PAC"/>
    <property type="match status" value="1"/>
</dbReference>
<dbReference type="PROSITE" id="PS50109">
    <property type="entry name" value="HIS_KIN"/>
    <property type="match status" value="1"/>
</dbReference>
<dbReference type="SUPFAM" id="SSF47384">
    <property type="entry name" value="Homodimeric domain of signal transducing histidine kinase"/>
    <property type="match status" value="1"/>
</dbReference>
<dbReference type="GO" id="GO:0016301">
    <property type="term" value="F:kinase activity"/>
    <property type="evidence" value="ECO:0007669"/>
    <property type="project" value="UniProtKB-KW"/>
</dbReference>
<dbReference type="InterPro" id="IPR004358">
    <property type="entry name" value="Sig_transdc_His_kin-like_C"/>
</dbReference>
<evidence type="ECO:0000256" key="2">
    <source>
        <dbReference type="ARBA" id="ARBA00004236"/>
    </source>
</evidence>
<dbReference type="EMBL" id="JAOZYC010000210">
    <property type="protein sequence ID" value="MEB8344244.1"/>
    <property type="molecule type" value="Genomic_DNA"/>
</dbReference>
<dbReference type="CDD" id="cd00130">
    <property type="entry name" value="PAS"/>
    <property type="match status" value="1"/>
</dbReference>
<dbReference type="EC" id="2.7.13.3" evidence="3"/>
<dbReference type="InterPro" id="IPR013767">
    <property type="entry name" value="PAS_fold"/>
</dbReference>
<evidence type="ECO:0000259" key="10">
    <source>
        <dbReference type="PROSITE" id="PS50113"/>
    </source>
</evidence>
<sequence>MTDSDPRPCTAPPPGYPVEAVVEAAPDGIVAVDEEGLIRLCNPAAAELFGRPAGELLGLPFGFPLAAREPAEIDLVLPSGSGRVVEMRVTATRASGDRLHIAMLRDVTERRRTQHALEAALARQDTVIAVTAHELRNPLATIGVLAHTLRDAGARLTDEQRADIADRIIDATARLQTLVRKHLAAARIDGNAVDAAPRPVPVLEFILEQLGAMDEGALQVEVDCAPDVVAFVDRGDLVEMLVNYLENARTYGRPPIGIHVTAAAGHVDIRVHDDGPGVPPEAVPRLFQRFGRATHAPGALTRAHGPQGTGLGLWIVRTLARAGGGDAWYEPGTDGAPGFHLRLRRA</sequence>
<dbReference type="InterPro" id="IPR005467">
    <property type="entry name" value="His_kinase_dom"/>
</dbReference>
<dbReference type="PANTHER" id="PTHR43047:SF72">
    <property type="entry name" value="OSMOSENSING HISTIDINE PROTEIN KINASE SLN1"/>
    <property type="match status" value="1"/>
</dbReference>
<dbReference type="Pfam" id="PF00512">
    <property type="entry name" value="HisKA"/>
    <property type="match status" value="1"/>
</dbReference>
<dbReference type="InterPro" id="IPR000014">
    <property type="entry name" value="PAS"/>
</dbReference>
<comment type="catalytic activity">
    <reaction evidence="1">
        <text>ATP + protein L-histidine = ADP + protein N-phospho-L-histidine.</text>
        <dbReference type="EC" id="2.7.13.3"/>
    </reaction>
</comment>
<feature type="domain" description="Histidine kinase" evidence="8">
    <location>
        <begin position="130"/>
        <end position="346"/>
    </location>
</feature>
<dbReference type="Proteomes" id="UP001354931">
    <property type="component" value="Unassembled WGS sequence"/>
</dbReference>